<feature type="transmembrane region" description="Helical" evidence="7">
    <location>
        <begin position="222"/>
        <end position="242"/>
    </location>
</feature>
<feature type="transmembrane region" description="Helical" evidence="7">
    <location>
        <begin position="46"/>
        <end position="67"/>
    </location>
</feature>
<keyword evidence="2" id="KW-0813">Transport</keyword>
<dbReference type="Gene3D" id="1.10.3860.10">
    <property type="entry name" value="Sodium:dicarboxylate symporter"/>
    <property type="match status" value="1"/>
</dbReference>
<evidence type="ECO:0000256" key="4">
    <source>
        <dbReference type="ARBA" id="ARBA00022692"/>
    </source>
</evidence>
<dbReference type="PANTHER" id="PTHR42865:SF7">
    <property type="entry name" value="PROTON_GLUTAMATE-ASPARTATE SYMPORTER"/>
    <property type="match status" value="1"/>
</dbReference>
<dbReference type="InterPro" id="IPR001991">
    <property type="entry name" value="Na-dicarboxylate_symporter"/>
</dbReference>
<accession>A0ABY4WK50</accession>
<keyword evidence="3" id="KW-1003">Cell membrane</keyword>
<evidence type="ECO:0000256" key="5">
    <source>
        <dbReference type="ARBA" id="ARBA00022989"/>
    </source>
</evidence>
<evidence type="ECO:0000313" key="9">
    <source>
        <dbReference type="Proteomes" id="UP001056500"/>
    </source>
</evidence>
<keyword evidence="9" id="KW-1185">Reference proteome</keyword>
<feature type="transmembrane region" description="Helical" evidence="7">
    <location>
        <begin position="148"/>
        <end position="166"/>
    </location>
</feature>
<comment type="subcellular location">
    <subcellularLocation>
        <location evidence="1">Cell membrane</location>
        <topology evidence="1">Multi-pass membrane protein</topology>
    </subcellularLocation>
</comment>
<dbReference type="PANTHER" id="PTHR42865">
    <property type="entry name" value="PROTON/GLUTAMATE-ASPARTATE SYMPORTER"/>
    <property type="match status" value="1"/>
</dbReference>
<sequence>MANTTKNSIWQSYRYPIMLLICIGLGAIIGMATGKDAEVLKPFGDIFINMMFTVVVPLVFVNISSAVANIVDLKRLGKILGVMLAVFIVTGIISASLMLIGVSFFPPAEGIHLELKAPEEINQLNTADQFVQAFTVSNFNDLLSRKNMLALIVFSILFGLSVSLAGEKAKKVAEGLNALSEVMIKMIKILMYYAPIGLGAYFANLVGVFGPDLLGSYARAMAVYYPISFLYFFIAFTVYAYLSSGKQGPRLFWKNAISPAVTSFATGSSVATIPVNLEATEKIGVPKDIREIVIPFGATAHMDGSCLSAILKISFIFGLFNMPFHGLDTYLTAIMIAVLSGVVMSGVPGGGFIGEMLIVTMYGFPPEALPIIAMLGTLVDPPATMVNATGDTVASMLVARIVDGKQWMRSKFMTTREETV</sequence>
<gene>
    <name evidence="8" type="ORF">NDK47_09110</name>
</gene>
<protein>
    <submittedName>
        <fullName evidence="8">Dicarboxylate/amino acid:cation symporter</fullName>
    </submittedName>
</protein>
<dbReference type="InterPro" id="IPR036458">
    <property type="entry name" value="Na:dicarbo_symporter_sf"/>
</dbReference>
<reference evidence="8" key="1">
    <citation type="submission" date="2022-06" db="EMBL/GenBank/DDBJ databases">
        <title>Genome sequencing of Brevibacillus sp. BB3-R1.</title>
        <authorList>
            <person name="Heo J."/>
            <person name="Lee D."/>
            <person name="Won M."/>
            <person name="Han B.-H."/>
            <person name="Hong S.-B."/>
            <person name="Kwon S.-W."/>
        </authorList>
    </citation>
    <scope>NUCLEOTIDE SEQUENCE</scope>
    <source>
        <strain evidence="8">BB3-R1</strain>
    </source>
</reference>
<feature type="transmembrane region" description="Helical" evidence="7">
    <location>
        <begin position="79"/>
        <end position="105"/>
    </location>
</feature>
<feature type="transmembrane region" description="Helical" evidence="7">
    <location>
        <begin position="330"/>
        <end position="353"/>
    </location>
</feature>
<keyword evidence="6 7" id="KW-0472">Membrane</keyword>
<evidence type="ECO:0000256" key="6">
    <source>
        <dbReference type="ARBA" id="ARBA00023136"/>
    </source>
</evidence>
<feature type="transmembrane region" description="Helical" evidence="7">
    <location>
        <begin position="306"/>
        <end position="324"/>
    </location>
</feature>
<keyword evidence="5 7" id="KW-1133">Transmembrane helix</keyword>
<dbReference type="Proteomes" id="UP001056500">
    <property type="component" value="Chromosome"/>
</dbReference>
<organism evidence="8 9">
    <name type="scientific">Brevibacillus ruminantium</name>
    <dbReference type="NCBI Taxonomy" id="2950604"/>
    <lineage>
        <taxon>Bacteria</taxon>
        <taxon>Bacillati</taxon>
        <taxon>Bacillota</taxon>
        <taxon>Bacilli</taxon>
        <taxon>Bacillales</taxon>
        <taxon>Paenibacillaceae</taxon>
        <taxon>Brevibacillus</taxon>
    </lineage>
</organism>
<dbReference type="PRINTS" id="PR00173">
    <property type="entry name" value="EDTRNSPORT"/>
</dbReference>
<proteinExistence type="predicted"/>
<dbReference type="EMBL" id="CP098755">
    <property type="protein sequence ID" value="USG67413.1"/>
    <property type="molecule type" value="Genomic_DNA"/>
</dbReference>
<name>A0ABY4WK50_9BACL</name>
<evidence type="ECO:0000313" key="8">
    <source>
        <dbReference type="EMBL" id="USG67413.1"/>
    </source>
</evidence>
<keyword evidence="4 7" id="KW-0812">Transmembrane</keyword>
<evidence type="ECO:0000256" key="1">
    <source>
        <dbReference type="ARBA" id="ARBA00004651"/>
    </source>
</evidence>
<evidence type="ECO:0000256" key="3">
    <source>
        <dbReference type="ARBA" id="ARBA00022475"/>
    </source>
</evidence>
<feature type="transmembrane region" description="Helical" evidence="7">
    <location>
        <begin position="187"/>
        <end position="210"/>
    </location>
</feature>
<evidence type="ECO:0000256" key="7">
    <source>
        <dbReference type="SAM" id="Phobius"/>
    </source>
</evidence>
<dbReference type="RefSeq" id="WP_251874512.1">
    <property type="nucleotide sequence ID" value="NZ_CP098755.1"/>
</dbReference>
<feature type="transmembrane region" description="Helical" evidence="7">
    <location>
        <begin position="12"/>
        <end position="34"/>
    </location>
</feature>
<evidence type="ECO:0000256" key="2">
    <source>
        <dbReference type="ARBA" id="ARBA00022448"/>
    </source>
</evidence>
<dbReference type="SUPFAM" id="SSF118215">
    <property type="entry name" value="Proton glutamate symport protein"/>
    <property type="match status" value="1"/>
</dbReference>
<dbReference type="Pfam" id="PF00375">
    <property type="entry name" value="SDF"/>
    <property type="match status" value="1"/>
</dbReference>